<dbReference type="EC" id="2.1.2.11" evidence="4 7"/>
<evidence type="ECO:0000313" key="9">
    <source>
        <dbReference type="Proteomes" id="UP000019384"/>
    </source>
</evidence>
<keyword evidence="5 7" id="KW-0808">Transferase</keyword>
<dbReference type="NCBIfam" id="TIGR00222">
    <property type="entry name" value="panB"/>
    <property type="match status" value="1"/>
</dbReference>
<dbReference type="STRING" id="1382522.W6MWN0"/>
<comment type="similarity">
    <text evidence="2 7">Belongs to the PanB family.</text>
</comment>
<dbReference type="EMBL" id="HG793128">
    <property type="protein sequence ID" value="CDK27675.1"/>
    <property type="molecule type" value="Genomic_DNA"/>
</dbReference>
<dbReference type="CDD" id="cd06557">
    <property type="entry name" value="KPHMT-like"/>
    <property type="match status" value="1"/>
</dbReference>
<dbReference type="GO" id="GO:0015940">
    <property type="term" value="P:pantothenate biosynthetic process"/>
    <property type="evidence" value="ECO:0007669"/>
    <property type="project" value="UniProtKB-UniPathway"/>
</dbReference>
<dbReference type="HAMAP" id="MF_00156">
    <property type="entry name" value="PanB"/>
    <property type="match status" value="1"/>
</dbReference>
<dbReference type="FunFam" id="3.20.20.60:FF:000003">
    <property type="entry name" value="3-methyl-2-oxobutanoate hydroxymethyltransferase"/>
    <property type="match status" value="1"/>
</dbReference>
<comment type="pathway">
    <text evidence="1 7">Cofactor biosynthesis; (R)-pantothenate biosynthesis; (R)-pantoate from 3-methyl-2-oxobutanoate: step 1/2.</text>
</comment>
<evidence type="ECO:0000256" key="7">
    <source>
        <dbReference type="RuleBase" id="RU362100"/>
    </source>
</evidence>
<dbReference type="GO" id="GO:0003864">
    <property type="term" value="F:3-methyl-2-oxobutanoate hydroxymethyltransferase activity"/>
    <property type="evidence" value="ECO:0007669"/>
    <property type="project" value="UniProtKB-EC"/>
</dbReference>
<organism evidence="8 9">
    <name type="scientific">Kuraishia capsulata CBS 1993</name>
    <dbReference type="NCBI Taxonomy" id="1382522"/>
    <lineage>
        <taxon>Eukaryota</taxon>
        <taxon>Fungi</taxon>
        <taxon>Dikarya</taxon>
        <taxon>Ascomycota</taxon>
        <taxon>Saccharomycotina</taxon>
        <taxon>Pichiomycetes</taxon>
        <taxon>Pichiales</taxon>
        <taxon>Pichiaceae</taxon>
        <taxon>Kuraishia</taxon>
    </lineage>
</organism>
<sequence length="326" mass="35312">MASKTVARACFLGRRSFSGCLRAQSTGAQSSPYSAPETAIAKHKPSTLKEIYAKYKNGTPISVVTAHDYISGKWADAAPSCDAVLIGDSLAMVAVGYPTTLEIPFDEFYYHCASVCRAVKSKYIIADLPYGSFESSVEKCIESSMRLMKLGKICSIKIEGAYEHEESISRLIKLGIPVTGHIGLKPQRFNGLEGFRVQGKTVDSALQILKEALFLQETGISLLVLEGIPHEIASYITTKLSIPTIGIGAGNGTSGQVLVQADLLGMHTGRGPKFVKRYEDLYGKGVAAIEKYAQEVSASAFPDNAVHTYPMKTKVLEEFLEQAEKI</sequence>
<gene>
    <name evidence="8" type="ORF">KUCA_T00003654001</name>
</gene>
<dbReference type="RefSeq" id="XP_022459668.1">
    <property type="nucleotide sequence ID" value="XM_022602090.1"/>
</dbReference>
<evidence type="ECO:0000256" key="5">
    <source>
        <dbReference type="ARBA" id="ARBA00022679"/>
    </source>
</evidence>
<dbReference type="UniPathway" id="UPA00028">
    <property type="reaction ID" value="UER00003"/>
</dbReference>
<dbReference type="SUPFAM" id="SSF51621">
    <property type="entry name" value="Phosphoenolpyruvate/pyruvate domain"/>
    <property type="match status" value="1"/>
</dbReference>
<comment type="subunit">
    <text evidence="3">Homotetramer.</text>
</comment>
<dbReference type="PANTHER" id="PTHR20881:SF0">
    <property type="entry name" value="3-METHYL-2-OXOBUTANOATE HYDROXYMETHYLTRANSFERASE"/>
    <property type="match status" value="1"/>
</dbReference>
<evidence type="ECO:0000313" key="8">
    <source>
        <dbReference type="EMBL" id="CDK27675.1"/>
    </source>
</evidence>
<dbReference type="PANTHER" id="PTHR20881">
    <property type="entry name" value="3-METHYL-2-OXOBUTANOATE HYDROXYMETHYLTRANSFERASE"/>
    <property type="match status" value="1"/>
</dbReference>
<dbReference type="Pfam" id="PF02548">
    <property type="entry name" value="Pantoate_transf"/>
    <property type="match status" value="1"/>
</dbReference>
<dbReference type="InterPro" id="IPR015813">
    <property type="entry name" value="Pyrv/PenolPyrv_kinase-like_dom"/>
</dbReference>
<dbReference type="OrthoDB" id="425211at2759"/>
<proteinExistence type="inferred from homology"/>
<dbReference type="NCBIfam" id="NF001452">
    <property type="entry name" value="PRK00311.1"/>
    <property type="match status" value="1"/>
</dbReference>
<dbReference type="HOGENOM" id="CLU_036645_0_1_1"/>
<name>W6MWN0_9ASCO</name>
<protein>
    <recommendedName>
        <fullName evidence="4 7">3-methyl-2-oxobutanoate hydroxymethyltransferase</fullName>
        <ecNumber evidence="4 7">2.1.2.11</ecNumber>
    </recommendedName>
</protein>
<dbReference type="GeneID" id="34521056"/>
<evidence type="ECO:0000256" key="3">
    <source>
        <dbReference type="ARBA" id="ARBA00011881"/>
    </source>
</evidence>
<evidence type="ECO:0000256" key="6">
    <source>
        <dbReference type="ARBA" id="ARBA00049172"/>
    </source>
</evidence>
<dbReference type="GO" id="GO:0005739">
    <property type="term" value="C:mitochondrion"/>
    <property type="evidence" value="ECO:0007669"/>
    <property type="project" value="EnsemblFungi"/>
</dbReference>
<accession>W6MWN0</accession>
<dbReference type="Gene3D" id="3.20.20.60">
    <property type="entry name" value="Phosphoenolpyruvate-binding domains"/>
    <property type="match status" value="1"/>
</dbReference>
<dbReference type="GO" id="GO:0000287">
    <property type="term" value="F:magnesium ion binding"/>
    <property type="evidence" value="ECO:0007669"/>
    <property type="project" value="TreeGrafter"/>
</dbReference>
<evidence type="ECO:0000256" key="1">
    <source>
        <dbReference type="ARBA" id="ARBA00005033"/>
    </source>
</evidence>
<dbReference type="InterPro" id="IPR003700">
    <property type="entry name" value="Pantoate_hydroxy_MeTrfase"/>
</dbReference>
<evidence type="ECO:0000256" key="4">
    <source>
        <dbReference type="ARBA" id="ARBA00012618"/>
    </source>
</evidence>
<comment type="function">
    <text evidence="7">Catalyzes the reversible reaction in which hydroxymethyl group from 5,10-methylenetetrahydrofolate is transferred onto alpha-ketoisovalerate to form ketopantoate.</text>
</comment>
<dbReference type="Proteomes" id="UP000019384">
    <property type="component" value="Unassembled WGS sequence"/>
</dbReference>
<keyword evidence="9" id="KW-1185">Reference proteome</keyword>
<comment type="catalytic activity">
    <reaction evidence="6 7">
        <text>(6R)-5,10-methylene-5,6,7,8-tetrahydrofolate + 3-methyl-2-oxobutanoate + H2O = 2-dehydropantoate + (6S)-5,6,7,8-tetrahydrofolate</text>
        <dbReference type="Rhea" id="RHEA:11824"/>
        <dbReference type="ChEBI" id="CHEBI:11561"/>
        <dbReference type="ChEBI" id="CHEBI:11851"/>
        <dbReference type="ChEBI" id="CHEBI:15377"/>
        <dbReference type="ChEBI" id="CHEBI:15636"/>
        <dbReference type="ChEBI" id="CHEBI:57453"/>
        <dbReference type="EC" id="2.1.2.11"/>
    </reaction>
</comment>
<keyword evidence="7" id="KW-0566">Pantothenate biosynthesis</keyword>
<reference evidence="8" key="1">
    <citation type="submission" date="2013-12" db="EMBL/GenBank/DDBJ databases">
        <authorList>
            <person name="Genoscope - CEA"/>
        </authorList>
    </citation>
    <scope>NUCLEOTIDE SEQUENCE</scope>
    <source>
        <strain evidence="8">CBS 1993</strain>
    </source>
</reference>
<dbReference type="InterPro" id="IPR040442">
    <property type="entry name" value="Pyrv_kinase-like_dom_sf"/>
</dbReference>
<dbReference type="AlphaFoldDB" id="W6MWN0"/>
<reference evidence="8" key="2">
    <citation type="submission" date="2014-02" db="EMBL/GenBank/DDBJ databases">
        <title>Complete DNA sequence of /Kuraishia capsulata/ illustrates novel genomic features among budding yeasts (/Saccharomycotina/).</title>
        <authorList>
            <person name="Morales L."/>
            <person name="Noel B."/>
            <person name="Porcel B."/>
            <person name="Marcet-Houben M."/>
            <person name="Hullo M-F."/>
            <person name="Sacerdot C."/>
            <person name="Tekaia F."/>
            <person name="Leh-Louis V."/>
            <person name="Despons L."/>
            <person name="Khanna V."/>
            <person name="Aury J-M."/>
            <person name="Barbe V."/>
            <person name="Couloux A."/>
            <person name="Labadie K."/>
            <person name="Pelletier E."/>
            <person name="Souciet J-L."/>
            <person name="Boekhout T."/>
            <person name="Gabaldon T."/>
            <person name="Wincker P."/>
            <person name="Dujon B."/>
        </authorList>
    </citation>
    <scope>NUCLEOTIDE SEQUENCE</scope>
    <source>
        <strain evidence="8">CBS 1993</strain>
    </source>
</reference>
<evidence type="ECO:0000256" key="2">
    <source>
        <dbReference type="ARBA" id="ARBA00008676"/>
    </source>
</evidence>